<feature type="compositionally biased region" description="Low complexity" evidence="1">
    <location>
        <begin position="85"/>
        <end position="95"/>
    </location>
</feature>
<dbReference type="InterPro" id="IPR011989">
    <property type="entry name" value="ARM-like"/>
</dbReference>
<dbReference type="SUPFAM" id="SSF48371">
    <property type="entry name" value="ARM repeat"/>
    <property type="match status" value="1"/>
</dbReference>
<dbReference type="OrthoDB" id="346653at2759"/>
<dbReference type="InterPro" id="IPR016024">
    <property type="entry name" value="ARM-type_fold"/>
</dbReference>
<dbReference type="VEuPathDB" id="ToxoDB:BESB_005870"/>
<accession>A0A2A9MPH0</accession>
<feature type="region of interest" description="Disordered" evidence="1">
    <location>
        <begin position="141"/>
        <end position="160"/>
    </location>
</feature>
<organism evidence="2 3">
    <name type="scientific">Besnoitia besnoiti</name>
    <name type="common">Apicomplexan protozoan</name>
    <dbReference type="NCBI Taxonomy" id="94643"/>
    <lineage>
        <taxon>Eukaryota</taxon>
        <taxon>Sar</taxon>
        <taxon>Alveolata</taxon>
        <taxon>Apicomplexa</taxon>
        <taxon>Conoidasida</taxon>
        <taxon>Coccidia</taxon>
        <taxon>Eucoccidiorida</taxon>
        <taxon>Eimeriorina</taxon>
        <taxon>Sarcocystidae</taxon>
        <taxon>Besnoitia</taxon>
    </lineage>
</organism>
<evidence type="ECO:0000313" key="2">
    <source>
        <dbReference type="EMBL" id="PFH38246.1"/>
    </source>
</evidence>
<comment type="caution">
    <text evidence="2">The sequence shown here is derived from an EMBL/GenBank/DDBJ whole genome shotgun (WGS) entry which is preliminary data.</text>
</comment>
<dbReference type="GeneID" id="40305650"/>
<gene>
    <name evidence="2" type="ORF">BESB_005870</name>
</gene>
<dbReference type="KEGG" id="bbes:BESB_005870"/>
<evidence type="ECO:0000313" key="3">
    <source>
        <dbReference type="Proteomes" id="UP000224006"/>
    </source>
</evidence>
<protein>
    <recommendedName>
        <fullName evidence="4">Armadillo/beta-catenin family repeat-containing protein</fullName>
    </recommendedName>
</protein>
<evidence type="ECO:0008006" key="4">
    <source>
        <dbReference type="Google" id="ProtNLM"/>
    </source>
</evidence>
<feature type="region of interest" description="Disordered" evidence="1">
    <location>
        <begin position="541"/>
        <end position="561"/>
    </location>
</feature>
<name>A0A2A9MPH0_BESBE</name>
<dbReference type="AlphaFoldDB" id="A0A2A9MPH0"/>
<feature type="compositionally biased region" description="Low complexity" evidence="1">
    <location>
        <begin position="223"/>
        <end position="242"/>
    </location>
</feature>
<dbReference type="Proteomes" id="UP000224006">
    <property type="component" value="Chromosome I"/>
</dbReference>
<feature type="region of interest" description="Disordered" evidence="1">
    <location>
        <begin position="1"/>
        <end position="127"/>
    </location>
</feature>
<sequence>MEPQPARDPSSSNGAPEHTGATESSATAGSVVGSNVSSSAPLSAFSGGPSTSPPPGGPPGGVSSPFGYQQCNAATGGAGTLPGRSAGVSASASSSRLPAPQQLGSSTSGHCYHAGIKSSRPTASSIQQTSRHAALLRLRRSDRDKAVASRRRQFVPPEAPPLPESLAPIVQRLVALFPLPPFLAVGAEGAGPGPAHEEALRLVKLLHELIACFPSLLSGSPLSTPAGTPSSASSSSSPSAPSQGMTAGLDLSSAPETRATPMPVESLVQPMCDIVPPALQAGSGFESPGADAISACQREFALRLLQHACGCIAAAAAAQPLPEGAVQCWLPLLFSVFRTLTLAHRASGATPAGQPGTTTLRLLMRRVQQEVVYALANIAADYQGGVLELGGASLALQTMHDALLELAAIPAASPEASAPTAPFGAAEAARASGCAPALRLRTGGWLLANLLRPPLFGPAALAAMLGCTLPETGASDGGDVHPGGVQVLCALLHLEVEQQHAAMRLPANDDRRGAVAEGLWCLLLFLEAIFCGHPPIPPQALAQGGAEGPGGRLGPGWEGAAAAEEKTAKTLERVPELVPLLLRLVFEAFQGAETRRETRRAAMATGPSAGFSFGATPTDSMGAPPKPTGEPGSGGAETASAEWQGGLGDSERDRLNRVNENASDILVPALKILALLCSSIRVRTSWADTLVTAGGDAFRDLVSSCFAQQGTVHRGVLCATLSLVANLAAGLPPHTAYVVPLAPAVAAILHSSEPFDIRREAAVSLLHMALNHGKKHLDEVVRVEPSVVQGMLDILEQNKYDRASVLIALDFLNGVLEAQPGGRVEVYRRDGIAKIESAQFLHDAAVDDKISWMVSHYFDDFNEAEEEDEEAVERVCLEETALASQFFDFSKGASQ</sequence>
<dbReference type="Gene3D" id="1.25.10.10">
    <property type="entry name" value="Leucine-rich Repeat Variant"/>
    <property type="match status" value="1"/>
</dbReference>
<feature type="region of interest" description="Disordered" evidence="1">
    <location>
        <begin position="597"/>
        <end position="652"/>
    </location>
</feature>
<keyword evidence="3" id="KW-1185">Reference proteome</keyword>
<reference evidence="2 3" key="1">
    <citation type="submission" date="2017-09" db="EMBL/GenBank/DDBJ databases">
        <title>Genome sequencing of Besnoitia besnoiti strain Bb-Ger1.</title>
        <authorList>
            <person name="Schares G."/>
            <person name="Venepally P."/>
            <person name="Lorenzi H.A."/>
        </authorList>
    </citation>
    <scope>NUCLEOTIDE SEQUENCE [LARGE SCALE GENOMIC DNA]</scope>
    <source>
        <strain evidence="2 3">Bb-Ger1</strain>
    </source>
</reference>
<feature type="region of interest" description="Disordered" evidence="1">
    <location>
        <begin position="223"/>
        <end position="256"/>
    </location>
</feature>
<dbReference type="RefSeq" id="XP_029222255.1">
    <property type="nucleotide sequence ID" value="XM_029359342.1"/>
</dbReference>
<proteinExistence type="predicted"/>
<dbReference type="EMBL" id="NWUJ01000001">
    <property type="protein sequence ID" value="PFH38246.1"/>
    <property type="molecule type" value="Genomic_DNA"/>
</dbReference>
<feature type="compositionally biased region" description="Gly residues" evidence="1">
    <location>
        <begin position="545"/>
        <end position="557"/>
    </location>
</feature>
<evidence type="ECO:0000256" key="1">
    <source>
        <dbReference type="SAM" id="MobiDB-lite"/>
    </source>
</evidence>
<feature type="compositionally biased region" description="Low complexity" evidence="1">
    <location>
        <begin position="24"/>
        <end position="50"/>
    </location>
</feature>